<dbReference type="GO" id="GO:0005829">
    <property type="term" value="C:cytosol"/>
    <property type="evidence" value="ECO:0007669"/>
    <property type="project" value="TreeGrafter"/>
</dbReference>
<dbReference type="InterPro" id="IPR035959">
    <property type="entry name" value="RutC-like_sf"/>
</dbReference>
<comment type="caution">
    <text evidence="2">The sequence shown here is derived from an EMBL/GenBank/DDBJ whole genome shotgun (WGS) entry which is preliminary data.</text>
</comment>
<reference evidence="3" key="1">
    <citation type="submission" date="2017-03" db="EMBL/GenBank/DDBJ databases">
        <title>Genomes of endolithic fungi from Antarctica.</title>
        <authorList>
            <person name="Coleine C."/>
            <person name="Masonjones S."/>
            <person name="Stajich J.E."/>
        </authorList>
    </citation>
    <scope>NUCLEOTIDE SEQUENCE [LARGE SCALE GENOMIC DNA]</scope>
    <source>
        <strain evidence="3">CCFEE 5527</strain>
    </source>
</reference>
<evidence type="ECO:0008006" key="4">
    <source>
        <dbReference type="Google" id="ProtNLM"/>
    </source>
</evidence>
<keyword evidence="3" id="KW-1185">Reference proteome</keyword>
<accession>A0A1V8TI96</accession>
<dbReference type="GO" id="GO:0005739">
    <property type="term" value="C:mitochondrion"/>
    <property type="evidence" value="ECO:0007669"/>
    <property type="project" value="TreeGrafter"/>
</dbReference>
<dbReference type="SUPFAM" id="SSF55298">
    <property type="entry name" value="YjgF-like"/>
    <property type="match status" value="1"/>
</dbReference>
<dbReference type="InParanoid" id="A0A1V8TI96"/>
<dbReference type="CDD" id="cd00448">
    <property type="entry name" value="YjgF_YER057c_UK114_family"/>
    <property type="match status" value="1"/>
</dbReference>
<evidence type="ECO:0000313" key="2">
    <source>
        <dbReference type="EMBL" id="OQO10968.1"/>
    </source>
</evidence>
<protein>
    <recommendedName>
        <fullName evidence="4">2-iminobutanoate/2-iminopropanoate deaminase</fullName>
    </recommendedName>
</protein>
<name>A0A1V8TI96_9PEZI</name>
<dbReference type="InterPro" id="IPR006175">
    <property type="entry name" value="YjgF/YER057c/UK114"/>
</dbReference>
<dbReference type="AlphaFoldDB" id="A0A1V8TI96"/>
<dbReference type="InterPro" id="IPR006056">
    <property type="entry name" value="RidA"/>
</dbReference>
<dbReference type="Gene3D" id="3.30.1330.40">
    <property type="entry name" value="RutC-like"/>
    <property type="match status" value="1"/>
</dbReference>
<organism evidence="2 3">
    <name type="scientific">Cryoendolithus antarcticus</name>
    <dbReference type="NCBI Taxonomy" id="1507870"/>
    <lineage>
        <taxon>Eukaryota</taxon>
        <taxon>Fungi</taxon>
        <taxon>Dikarya</taxon>
        <taxon>Ascomycota</taxon>
        <taxon>Pezizomycotina</taxon>
        <taxon>Dothideomycetes</taxon>
        <taxon>Dothideomycetidae</taxon>
        <taxon>Cladosporiales</taxon>
        <taxon>Cladosporiaceae</taxon>
        <taxon>Cryoendolithus</taxon>
    </lineage>
</organism>
<evidence type="ECO:0000256" key="1">
    <source>
        <dbReference type="ARBA" id="ARBA00010552"/>
    </source>
</evidence>
<dbReference type="OrthoDB" id="309640at2759"/>
<gene>
    <name evidence="2" type="ORF">B0A48_05223</name>
</gene>
<dbReference type="NCBIfam" id="TIGR00004">
    <property type="entry name" value="Rid family detoxifying hydrolase"/>
    <property type="match status" value="1"/>
</dbReference>
<dbReference type="PANTHER" id="PTHR11803:SF22">
    <property type="entry name" value="ENDORIBONUCLEASE FAMILY PROTEIN BRT1, PUTATIVE (AFU_ORTHOLOGUE AFUA_5G03780)-RELATED"/>
    <property type="match status" value="1"/>
</dbReference>
<dbReference type="FunFam" id="3.30.1330.40:FF:000001">
    <property type="entry name" value="L-PSP family endoribonuclease"/>
    <property type="match status" value="1"/>
</dbReference>
<dbReference type="Proteomes" id="UP000192596">
    <property type="component" value="Unassembled WGS sequence"/>
</dbReference>
<evidence type="ECO:0000313" key="3">
    <source>
        <dbReference type="Proteomes" id="UP000192596"/>
    </source>
</evidence>
<proteinExistence type="inferred from homology"/>
<dbReference type="Pfam" id="PF01042">
    <property type="entry name" value="Ribonuc_L-PSP"/>
    <property type="match status" value="1"/>
</dbReference>
<dbReference type="EMBL" id="NAJO01000007">
    <property type="protein sequence ID" value="OQO10968.1"/>
    <property type="molecule type" value="Genomic_DNA"/>
</dbReference>
<dbReference type="STRING" id="1507870.A0A1V8TI96"/>
<dbReference type="PANTHER" id="PTHR11803">
    <property type="entry name" value="2-IMINOBUTANOATE/2-IMINOPROPANOATE DEAMINASE RIDA"/>
    <property type="match status" value="1"/>
</dbReference>
<dbReference type="GO" id="GO:0019239">
    <property type="term" value="F:deaminase activity"/>
    <property type="evidence" value="ECO:0007669"/>
    <property type="project" value="TreeGrafter"/>
</dbReference>
<sequence length="136" mass="14626">MSSLKQKITTKDAPDALPHIFSQAIVANGFVYCSGSIAMHPETLKIVDGDVAAHTHQCISNLSAVLKAAGSSLEHVVKVNVFLASMDDFKNMNSAYENYFGEVKPSRTCVAVKTLPFQTDIEIECVAVLPPTTGKL</sequence>
<comment type="similarity">
    <text evidence="1">Belongs to the RutC family.</text>
</comment>